<feature type="domain" description="TonB C-terminal" evidence="6">
    <location>
        <begin position="17"/>
        <end position="104"/>
    </location>
</feature>
<dbReference type="GO" id="GO:0016020">
    <property type="term" value="C:membrane"/>
    <property type="evidence" value="ECO:0007669"/>
    <property type="project" value="UniProtKB-SubCell"/>
</dbReference>
<keyword evidence="4" id="KW-0472">Membrane</keyword>
<reference evidence="7 8" key="1">
    <citation type="journal article" date="2007" name="Int. J. Syst. Evol. Microbiol.">
        <title>Description of Pelomonas aquatica sp. nov. and Pelomonas puraquae sp. nov., isolated from industrial and haemodialysis water.</title>
        <authorList>
            <person name="Gomila M."/>
            <person name="Bowien B."/>
            <person name="Falsen E."/>
            <person name="Moore E.R."/>
            <person name="Lalucat J."/>
        </authorList>
    </citation>
    <scope>NUCLEOTIDE SEQUENCE [LARGE SCALE GENOMIC DNA]</scope>
    <source>
        <strain evidence="7 8">CCUG 52769</strain>
    </source>
</reference>
<feature type="chain" id="PRO_5012310020" evidence="5">
    <location>
        <begin position="21"/>
        <end position="104"/>
    </location>
</feature>
<keyword evidence="2" id="KW-0812">Transmembrane</keyword>
<comment type="subcellular location">
    <subcellularLocation>
        <location evidence="1">Membrane</location>
        <topology evidence="1">Single-pass membrane protein</topology>
    </subcellularLocation>
</comment>
<dbReference type="GO" id="GO:0055085">
    <property type="term" value="P:transmembrane transport"/>
    <property type="evidence" value="ECO:0007669"/>
    <property type="project" value="InterPro"/>
</dbReference>
<dbReference type="PROSITE" id="PS52015">
    <property type="entry name" value="TONB_CTD"/>
    <property type="match status" value="1"/>
</dbReference>
<evidence type="ECO:0000256" key="2">
    <source>
        <dbReference type="ARBA" id="ARBA00022692"/>
    </source>
</evidence>
<dbReference type="InterPro" id="IPR037682">
    <property type="entry name" value="TonB_C"/>
</dbReference>
<dbReference type="OrthoDB" id="9182849at2"/>
<keyword evidence="5" id="KW-0732">Signal</keyword>
<proteinExistence type="predicted"/>
<dbReference type="EMBL" id="NISI01000001">
    <property type="protein sequence ID" value="OWR05196.1"/>
    <property type="molecule type" value="Genomic_DNA"/>
</dbReference>
<evidence type="ECO:0000313" key="8">
    <source>
        <dbReference type="Proteomes" id="UP000197446"/>
    </source>
</evidence>
<evidence type="ECO:0000256" key="3">
    <source>
        <dbReference type="ARBA" id="ARBA00022989"/>
    </source>
</evidence>
<evidence type="ECO:0000259" key="6">
    <source>
        <dbReference type="PROSITE" id="PS52015"/>
    </source>
</evidence>
<organism evidence="7 8">
    <name type="scientific">Roseateles puraquae</name>
    <dbReference type="NCBI Taxonomy" id="431059"/>
    <lineage>
        <taxon>Bacteria</taxon>
        <taxon>Pseudomonadati</taxon>
        <taxon>Pseudomonadota</taxon>
        <taxon>Betaproteobacteria</taxon>
        <taxon>Burkholderiales</taxon>
        <taxon>Sphaerotilaceae</taxon>
        <taxon>Roseateles</taxon>
    </lineage>
</organism>
<keyword evidence="3" id="KW-1133">Transmembrane helix</keyword>
<dbReference type="AlphaFoldDB" id="A0A254NB46"/>
<gene>
    <name evidence="7" type="ORF">CDO81_01590</name>
</gene>
<keyword evidence="8" id="KW-1185">Reference proteome</keyword>
<evidence type="ECO:0000256" key="1">
    <source>
        <dbReference type="ARBA" id="ARBA00004167"/>
    </source>
</evidence>
<feature type="signal peptide" evidence="5">
    <location>
        <begin position="1"/>
        <end position="20"/>
    </location>
</feature>
<dbReference type="Gene3D" id="3.30.2420.10">
    <property type="entry name" value="TonB"/>
    <property type="match status" value="1"/>
</dbReference>
<evidence type="ECO:0000313" key="7">
    <source>
        <dbReference type="EMBL" id="OWR05196.1"/>
    </source>
</evidence>
<dbReference type="SUPFAM" id="SSF74653">
    <property type="entry name" value="TolA/TonB C-terminal domain"/>
    <property type="match status" value="1"/>
</dbReference>
<dbReference type="Pfam" id="PF03544">
    <property type="entry name" value="TonB_C"/>
    <property type="match status" value="1"/>
</dbReference>
<dbReference type="Proteomes" id="UP000197446">
    <property type="component" value="Unassembled WGS sequence"/>
</dbReference>
<comment type="caution">
    <text evidence="7">The sequence shown here is derived from an EMBL/GenBank/DDBJ whole genome shotgun (WGS) entry which is preliminary data.</text>
</comment>
<accession>A0A254NB46</accession>
<dbReference type="RefSeq" id="WP_088481406.1">
    <property type="nucleotide sequence ID" value="NZ_JBCNLH010000006.1"/>
</dbReference>
<sequence>MFVRSAVALALIAAASLAHADAKVLKKVAPEYPSEAVKKNIASGSVRAKIAIAGDGKVSNVEVVEAEPKRVFDRAAVDALSQWKFEGTGAPQTHEVKLVFKSED</sequence>
<protein>
    <submittedName>
        <fullName evidence="7">TonB family protein</fullName>
    </submittedName>
</protein>
<evidence type="ECO:0000256" key="5">
    <source>
        <dbReference type="SAM" id="SignalP"/>
    </source>
</evidence>
<dbReference type="NCBIfam" id="TIGR01352">
    <property type="entry name" value="tonB_Cterm"/>
    <property type="match status" value="1"/>
</dbReference>
<dbReference type="InterPro" id="IPR006260">
    <property type="entry name" value="TonB/TolA_C"/>
</dbReference>
<name>A0A254NB46_9BURK</name>
<evidence type="ECO:0000256" key="4">
    <source>
        <dbReference type="ARBA" id="ARBA00023136"/>
    </source>
</evidence>